<dbReference type="Proteomes" id="UP000018877">
    <property type="component" value="Unassembled WGS sequence"/>
</dbReference>
<gene>
    <name evidence="2" type="ORF">BAVI_25429</name>
</gene>
<dbReference type="PANTHER" id="PTHR43586">
    <property type="entry name" value="CYSTEINE DESULFURASE"/>
    <property type="match status" value="1"/>
</dbReference>
<dbReference type="InterPro" id="IPR000192">
    <property type="entry name" value="Aminotrans_V_dom"/>
</dbReference>
<protein>
    <submittedName>
        <fullName evidence="2">Class V aminotransferase</fullName>
    </submittedName>
</protein>
<dbReference type="Gene3D" id="3.90.1150.10">
    <property type="entry name" value="Aspartate Aminotransferase, domain 1"/>
    <property type="match status" value="1"/>
</dbReference>
<dbReference type="InterPro" id="IPR015424">
    <property type="entry name" value="PyrdxlP-dep_Trfase"/>
</dbReference>
<evidence type="ECO:0000313" key="3">
    <source>
        <dbReference type="Proteomes" id="UP000018877"/>
    </source>
</evidence>
<dbReference type="RefSeq" id="WP_024031238.1">
    <property type="nucleotide sequence ID" value="NZ_ALAN01000217.1"/>
</dbReference>
<evidence type="ECO:0000313" key="2">
    <source>
        <dbReference type="EMBL" id="ETI65870.1"/>
    </source>
</evidence>
<proteinExistence type="predicted"/>
<dbReference type="Pfam" id="PF00266">
    <property type="entry name" value="Aminotran_5"/>
    <property type="match status" value="1"/>
</dbReference>
<keyword evidence="2" id="KW-0032">Aminotransferase</keyword>
<dbReference type="InterPro" id="IPR015422">
    <property type="entry name" value="PyrdxlP-dep_Trfase_small"/>
</dbReference>
<comment type="caution">
    <text evidence="2">The sequence shown here is derived from an EMBL/GenBank/DDBJ whole genome shotgun (WGS) entry which is preliminary data.</text>
</comment>
<keyword evidence="2" id="KW-0808">Transferase</keyword>
<accession>A0AB94IFI2</accession>
<feature type="domain" description="Aminotransferase class V" evidence="1">
    <location>
        <begin position="34"/>
        <end position="331"/>
    </location>
</feature>
<organism evidence="2 3">
    <name type="scientific">Neobacillus vireti LMG 21834</name>
    <dbReference type="NCBI Taxonomy" id="1131730"/>
    <lineage>
        <taxon>Bacteria</taxon>
        <taxon>Bacillati</taxon>
        <taxon>Bacillota</taxon>
        <taxon>Bacilli</taxon>
        <taxon>Bacillales</taxon>
        <taxon>Bacillaceae</taxon>
        <taxon>Neobacillus</taxon>
    </lineage>
</organism>
<dbReference type="GO" id="GO:0008483">
    <property type="term" value="F:transaminase activity"/>
    <property type="evidence" value="ECO:0007669"/>
    <property type="project" value="UniProtKB-KW"/>
</dbReference>
<dbReference type="Gene3D" id="3.40.640.10">
    <property type="entry name" value="Type I PLP-dependent aspartate aminotransferase-like (Major domain)"/>
    <property type="match status" value="1"/>
</dbReference>
<evidence type="ECO:0000259" key="1">
    <source>
        <dbReference type="Pfam" id="PF00266"/>
    </source>
</evidence>
<dbReference type="InterPro" id="IPR015421">
    <property type="entry name" value="PyrdxlP-dep_Trfase_major"/>
</dbReference>
<dbReference type="PANTHER" id="PTHR43586:SF15">
    <property type="entry name" value="BLR3095 PROTEIN"/>
    <property type="match status" value="1"/>
</dbReference>
<dbReference type="AlphaFoldDB" id="A0AB94IFI2"/>
<dbReference type="EMBL" id="ALAN01000217">
    <property type="protein sequence ID" value="ETI65870.1"/>
    <property type="molecule type" value="Genomic_DNA"/>
</dbReference>
<dbReference type="SUPFAM" id="SSF53383">
    <property type="entry name" value="PLP-dependent transferases"/>
    <property type="match status" value="1"/>
</dbReference>
<sequence>MRINQFRYSFPILENQVYLATCAHGAQATQVRNRLIRYLDDWNEHGQCWNQQWKIEYEILKTRMAELLNCEISELAHSFSASVLLGSLISSMPFSKERKKIVTTDIEFAGIGQQWIAQRDLENIEVVFLRSNEENEISINQFEEAIDETTLLVSVTHVNYENGCKLDIEPIIEVAHKKGAMVLVDSYQAVGVEPIDVKALNVDFWIGGCSKYLLGTPGSVFLYAKREISDRLNPSIIGWHSQEEPNFFHPEYSLRFASGTQRFESGTRAVPCIYASNAGINLILNVGLEAITKRVQTLTTYFIEETRKLGLNVRTPLNPLKRGPMVAIEFQDPLKTENDLRQKNIISAARGRGVRFAFHGYNNEGDIEKTIEVLKTLI</sequence>
<keyword evidence="3" id="KW-1185">Reference proteome</keyword>
<reference evidence="2 3" key="1">
    <citation type="journal article" date="2014" name="Environ. Microbiol.">
        <title>The nitrate-ammonifying and nosZ-carrying bacterium Bacillus vireti is a potent source and sink for nitric and nitrous oxide under high nitrate conditions.</title>
        <authorList>
            <person name="Mania D."/>
            <person name="Heylen K."/>
            <person name="van Spanning R.J."/>
            <person name="Frostegard A."/>
        </authorList>
    </citation>
    <scope>NUCLEOTIDE SEQUENCE [LARGE SCALE GENOMIC DNA]</scope>
    <source>
        <strain evidence="2 3">LMG 21834</strain>
    </source>
</reference>
<name>A0AB94IFI2_9BACI</name>